<evidence type="ECO:0000313" key="2">
    <source>
        <dbReference type="EMBL" id="MBB5870083.1"/>
    </source>
</evidence>
<keyword evidence="2" id="KW-0575">Peroxidase</keyword>
<keyword evidence="2" id="KW-0560">Oxidoreductase</keyword>
<accession>A0A841BT35</accession>
<reference evidence="2 3" key="1">
    <citation type="submission" date="2020-08" db="EMBL/GenBank/DDBJ databases">
        <title>Sequencing the genomes of 1000 actinobacteria strains.</title>
        <authorList>
            <person name="Klenk H.-P."/>
        </authorList>
    </citation>
    <scope>NUCLEOTIDE SEQUENCE [LARGE SCALE GENOMIC DNA]</scope>
    <source>
        <strain evidence="2 3">DSM 45362</strain>
    </source>
</reference>
<dbReference type="AlphaFoldDB" id="A0A841BT35"/>
<dbReference type="RefSeq" id="WP_184837202.1">
    <property type="nucleotide sequence ID" value="NZ_JACHMN010000002.1"/>
</dbReference>
<dbReference type="SUPFAM" id="SSF69118">
    <property type="entry name" value="AhpD-like"/>
    <property type="match status" value="1"/>
</dbReference>
<evidence type="ECO:0000313" key="3">
    <source>
        <dbReference type="Proteomes" id="UP000587527"/>
    </source>
</evidence>
<feature type="domain" description="Carboxymuconolactone decarboxylase-like" evidence="1">
    <location>
        <begin position="60"/>
        <end position="131"/>
    </location>
</feature>
<dbReference type="Pfam" id="PF02627">
    <property type="entry name" value="CMD"/>
    <property type="match status" value="1"/>
</dbReference>
<dbReference type="Gene3D" id="1.20.1290.10">
    <property type="entry name" value="AhpD-like"/>
    <property type="match status" value="1"/>
</dbReference>
<protein>
    <submittedName>
        <fullName evidence="2">AhpD family alkylhydroperoxidase</fullName>
    </submittedName>
</protein>
<gene>
    <name evidence="2" type="ORF">F4553_003462</name>
</gene>
<evidence type="ECO:0000259" key="1">
    <source>
        <dbReference type="Pfam" id="PF02627"/>
    </source>
</evidence>
<dbReference type="EMBL" id="JACHMN010000002">
    <property type="protein sequence ID" value="MBB5870083.1"/>
    <property type="molecule type" value="Genomic_DNA"/>
</dbReference>
<dbReference type="Proteomes" id="UP000587527">
    <property type="component" value="Unassembled WGS sequence"/>
</dbReference>
<comment type="caution">
    <text evidence="2">The sequence shown here is derived from an EMBL/GenBank/DDBJ whole genome shotgun (WGS) entry which is preliminary data.</text>
</comment>
<dbReference type="InterPro" id="IPR029032">
    <property type="entry name" value="AhpD-like"/>
</dbReference>
<dbReference type="GO" id="GO:0004601">
    <property type="term" value="F:peroxidase activity"/>
    <property type="evidence" value="ECO:0007669"/>
    <property type="project" value="UniProtKB-KW"/>
</dbReference>
<sequence>MPGLLARVSRQNSQTHIRHVTPVRIKGAPGLVGTVYDQVERDFGLLAPPVSLHSPSPEALAACWMILRETLIATGAVGRGAREAVAAAVSLGNRCPYCVDVHGATMHGLAASRDAEAIINDRMAAIADPDLHRVAGWARTSGQRDLARSTPVPAPAAEVPELVGVAVTFQYINRMVNIFLESSPLPPKVPAGARPRIWRVVGKVMSGVVSRHREPGDSLDLLPEAPLPVDLGWAAGNANIATAYARAAAAVDAAGRRSVPDSVRELVVAELGRWDGQPPGISRGWAADAVAGLPVADRAAGRLALLAALASYQVDDSVIEEFRRDGRDDRTLIELAAWSSLTAARQVGAWARIDRAGSTGTADDIAPL</sequence>
<keyword evidence="3" id="KW-1185">Reference proteome</keyword>
<dbReference type="InterPro" id="IPR003779">
    <property type="entry name" value="CMD-like"/>
</dbReference>
<proteinExistence type="predicted"/>
<name>A0A841BT35_9ACTN</name>
<organism evidence="2 3">
    <name type="scientific">Allocatelliglobosispora scoriae</name>
    <dbReference type="NCBI Taxonomy" id="643052"/>
    <lineage>
        <taxon>Bacteria</taxon>
        <taxon>Bacillati</taxon>
        <taxon>Actinomycetota</taxon>
        <taxon>Actinomycetes</taxon>
        <taxon>Micromonosporales</taxon>
        <taxon>Micromonosporaceae</taxon>
        <taxon>Allocatelliglobosispora</taxon>
    </lineage>
</organism>